<dbReference type="PANTHER" id="PTHR30344:SF1">
    <property type="entry name" value="6-PHOSPHOGLUCONOLACTONASE"/>
    <property type="match status" value="1"/>
</dbReference>
<dbReference type="EMBL" id="LDRB01000081">
    <property type="protein sequence ID" value="KTR38306.1"/>
    <property type="molecule type" value="Genomic_DNA"/>
</dbReference>
<comment type="similarity">
    <text evidence="1">Belongs to the cycloisomerase 2 family.</text>
</comment>
<accession>A0ABR5S3F1</accession>
<gene>
    <name evidence="2" type="ORF">NS263_13660</name>
</gene>
<dbReference type="Pfam" id="PF10282">
    <property type="entry name" value="Lactonase"/>
    <property type="match status" value="1"/>
</dbReference>
<dbReference type="Proteomes" id="UP000078335">
    <property type="component" value="Unassembled WGS sequence"/>
</dbReference>
<dbReference type="SUPFAM" id="SSF75011">
    <property type="entry name" value="3-carboxy-cis,cis-mucoante lactonizing enzyme"/>
    <property type="match status" value="1"/>
</dbReference>
<evidence type="ECO:0000313" key="3">
    <source>
        <dbReference type="Proteomes" id="UP000078335"/>
    </source>
</evidence>
<evidence type="ECO:0000313" key="2">
    <source>
        <dbReference type="EMBL" id="KTR38306.1"/>
    </source>
</evidence>
<dbReference type="RefSeq" id="WP_058729806.1">
    <property type="nucleotide sequence ID" value="NZ_LDRB01000081.1"/>
</dbReference>
<evidence type="ECO:0008006" key="4">
    <source>
        <dbReference type="Google" id="ProtNLM"/>
    </source>
</evidence>
<keyword evidence="3" id="KW-1185">Reference proteome</keyword>
<dbReference type="InterPro" id="IPR015943">
    <property type="entry name" value="WD40/YVTN_repeat-like_dom_sf"/>
</dbReference>
<reference evidence="2 3" key="1">
    <citation type="journal article" date="2016" name="Front. Microbiol.">
        <title>Genomic Resource of Rice Seed Associated Bacteria.</title>
        <authorList>
            <person name="Midha S."/>
            <person name="Bansal K."/>
            <person name="Sharma S."/>
            <person name="Kumar N."/>
            <person name="Patil P.P."/>
            <person name="Chaudhry V."/>
            <person name="Patil P.B."/>
        </authorList>
    </citation>
    <scope>NUCLEOTIDE SEQUENCE [LARGE SCALE GENOMIC DNA]</scope>
    <source>
        <strain evidence="2 3">NS263</strain>
    </source>
</reference>
<evidence type="ECO:0000256" key="1">
    <source>
        <dbReference type="ARBA" id="ARBA00005564"/>
    </source>
</evidence>
<proteinExistence type="inferred from homology"/>
<protein>
    <recommendedName>
        <fullName evidence="4">6-phosphogluconolactonase</fullName>
    </recommendedName>
</protein>
<comment type="caution">
    <text evidence="2">The sequence shown here is derived from an EMBL/GenBank/DDBJ whole genome shotgun (WGS) entry which is preliminary data.</text>
</comment>
<dbReference type="Gene3D" id="2.130.10.10">
    <property type="entry name" value="YVTN repeat-like/Quinoprotein amine dehydrogenase"/>
    <property type="match status" value="1"/>
</dbReference>
<dbReference type="InterPro" id="IPR050282">
    <property type="entry name" value="Cycloisomerase_2"/>
</dbReference>
<sequence>MSGGAAAAADGFPADLADLHLLVGSYTATGGGNATGISVVHGSTATTVAVMDDPSFLALSGDRVYAVSETADGSVSAFRYAGGSLEHRWDADAGGDAPCHVRVDPSGSLVVTNYVSGTVTAVSLEAAESYAASVTASDGVVGAHGSADRVVVPEPAVVTGVLPDVEGPVEDRQEGPHAHQSIATPDGTVLVADLGGDALHEFRVTAEPAIDLVRVHHLGPGVGPRHMAWLGAGAGAGAGGAAGLGAGGGLAAGSGAGDARGSDPGSAADLVVAGELDGRVYRLRRDESGTLRPIASAPVFDGEVGESLLSHVEVDQAGRVVVAVRGRDLVVVLDTADDGLTVVGSTSCGGVWPRHFAQVPGYLLVANQMSDAIAVLPVGEDGVPGEAVAQIAVGSPACIVPVPEGARS</sequence>
<organism evidence="2 3">
    <name type="scientific">Curtobacterium oceanosedimentum</name>
    <dbReference type="NCBI Taxonomy" id="465820"/>
    <lineage>
        <taxon>Bacteria</taxon>
        <taxon>Bacillati</taxon>
        <taxon>Actinomycetota</taxon>
        <taxon>Actinomycetes</taxon>
        <taxon>Micrococcales</taxon>
        <taxon>Microbacteriaceae</taxon>
        <taxon>Curtobacterium</taxon>
    </lineage>
</organism>
<dbReference type="InterPro" id="IPR019405">
    <property type="entry name" value="Lactonase_7-beta_prop"/>
</dbReference>
<name>A0ABR5S3F1_9MICO</name>
<dbReference type="PANTHER" id="PTHR30344">
    <property type="entry name" value="6-PHOSPHOGLUCONOLACTONASE-RELATED"/>
    <property type="match status" value="1"/>
</dbReference>